<dbReference type="Proteomes" id="UP000499080">
    <property type="component" value="Unassembled WGS sequence"/>
</dbReference>
<feature type="compositionally biased region" description="Basic and acidic residues" evidence="1">
    <location>
        <begin position="1"/>
        <end position="21"/>
    </location>
</feature>
<accession>A0A4Y2UK33</accession>
<feature type="region of interest" description="Disordered" evidence="1">
    <location>
        <begin position="1"/>
        <end position="39"/>
    </location>
</feature>
<evidence type="ECO:0000313" key="3">
    <source>
        <dbReference type="Proteomes" id="UP000499080"/>
    </source>
</evidence>
<gene>
    <name evidence="2" type="ORF">AVEN_80955_1</name>
</gene>
<evidence type="ECO:0000256" key="1">
    <source>
        <dbReference type="SAM" id="MobiDB-lite"/>
    </source>
</evidence>
<comment type="caution">
    <text evidence="2">The sequence shown here is derived from an EMBL/GenBank/DDBJ whole genome shotgun (WGS) entry which is preliminary data.</text>
</comment>
<dbReference type="EMBL" id="BGPR01037061">
    <property type="protein sequence ID" value="GBO12562.1"/>
    <property type="molecule type" value="Genomic_DNA"/>
</dbReference>
<proteinExistence type="predicted"/>
<evidence type="ECO:0000313" key="2">
    <source>
        <dbReference type="EMBL" id="GBO12562.1"/>
    </source>
</evidence>
<keyword evidence="3" id="KW-1185">Reference proteome</keyword>
<sequence>MSCHACDWREMSTSAEGHRNGQADGVATQKEGARNVMIQNKRQSSTRLYSNVRLFIRSVVRLVNVEQGTLQVICRILPNTTNIEQSAPERICRNSFNA</sequence>
<protein>
    <submittedName>
        <fullName evidence="2">Uncharacterized protein</fullName>
    </submittedName>
</protein>
<organism evidence="2 3">
    <name type="scientific">Araneus ventricosus</name>
    <name type="common">Orbweaver spider</name>
    <name type="synonym">Epeira ventricosa</name>
    <dbReference type="NCBI Taxonomy" id="182803"/>
    <lineage>
        <taxon>Eukaryota</taxon>
        <taxon>Metazoa</taxon>
        <taxon>Ecdysozoa</taxon>
        <taxon>Arthropoda</taxon>
        <taxon>Chelicerata</taxon>
        <taxon>Arachnida</taxon>
        <taxon>Araneae</taxon>
        <taxon>Araneomorphae</taxon>
        <taxon>Entelegynae</taxon>
        <taxon>Araneoidea</taxon>
        <taxon>Araneidae</taxon>
        <taxon>Araneus</taxon>
    </lineage>
</organism>
<dbReference type="AlphaFoldDB" id="A0A4Y2UK33"/>
<reference evidence="2 3" key="1">
    <citation type="journal article" date="2019" name="Sci. Rep.">
        <title>Orb-weaving spider Araneus ventricosus genome elucidates the spidroin gene catalogue.</title>
        <authorList>
            <person name="Kono N."/>
            <person name="Nakamura H."/>
            <person name="Ohtoshi R."/>
            <person name="Moran D.A.P."/>
            <person name="Shinohara A."/>
            <person name="Yoshida Y."/>
            <person name="Fujiwara M."/>
            <person name="Mori M."/>
            <person name="Tomita M."/>
            <person name="Arakawa K."/>
        </authorList>
    </citation>
    <scope>NUCLEOTIDE SEQUENCE [LARGE SCALE GENOMIC DNA]</scope>
</reference>
<name>A0A4Y2UK33_ARAVE</name>